<dbReference type="SUPFAM" id="SSF50249">
    <property type="entry name" value="Nucleic acid-binding proteins"/>
    <property type="match status" value="1"/>
</dbReference>
<gene>
    <name evidence="2" type="ORF">SAY86_009146</name>
</gene>
<feature type="domain" description="Replication factor A C-terminal" evidence="1">
    <location>
        <begin position="11"/>
        <end position="137"/>
    </location>
</feature>
<reference evidence="2 3" key="1">
    <citation type="journal article" date="2023" name="Hortic Res">
        <title>Pangenome of water caltrop reveals structural variations and asymmetric subgenome divergence after allopolyploidization.</title>
        <authorList>
            <person name="Zhang X."/>
            <person name="Chen Y."/>
            <person name="Wang L."/>
            <person name="Yuan Y."/>
            <person name="Fang M."/>
            <person name="Shi L."/>
            <person name="Lu R."/>
            <person name="Comes H.P."/>
            <person name="Ma Y."/>
            <person name="Chen Y."/>
            <person name="Huang G."/>
            <person name="Zhou Y."/>
            <person name="Zheng Z."/>
            <person name="Qiu Y."/>
        </authorList>
    </citation>
    <scope>NUCLEOTIDE SEQUENCE [LARGE SCALE GENOMIC DNA]</scope>
    <source>
        <strain evidence="2">F231</strain>
    </source>
</reference>
<organism evidence="2 3">
    <name type="scientific">Trapa natans</name>
    <name type="common">Water chestnut</name>
    <dbReference type="NCBI Taxonomy" id="22666"/>
    <lineage>
        <taxon>Eukaryota</taxon>
        <taxon>Viridiplantae</taxon>
        <taxon>Streptophyta</taxon>
        <taxon>Embryophyta</taxon>
        <taxon>Tracheophyta</taxon>
        <taxon>Spermatophyta</taxon>
        <taxon>Magnoliopsida</taxon>
        <taxon>eudicotyledons</taxon>
        <taxon>Gunneridae</taxon>
        <taxon>Pentapetalae</taxon>
        <taxon>rosids</taxon>
        <taxon>malvids</taxon>
        <taxon>Myrtales</taxon>
        <taxon>Lythraceae</taxon>
        <taxon>Trapa</taxon>
    </lineage>
</organism>
<dbReference type="EMBL" id="JAXQNO010000024">
    <property type="protein sequence ID" value="KAK4763378.1"/>
    <property type="molecule type" value="Genomic_DNA"/>
</dbReference>
<evidence type="ECO:0000313" key="3">
    <source>
        <dbReference type="Proteomes" id="UP001346149"/>
    </source>
</evidence>
<comment type="caution">
    <text evidence="2">The sequence shown here is derived from an EMBL/GenBank/DDBJ whole genome shotgun (WGS) entry which is preliminary data.</text>
</comment>
<accession>A0AAN7K7L6</accession>
<proteinExistence type="predicted"/>
<dbReference type="Proteomes" id="UP001346149">
    <property type="component" value="Unassembled WGS sequence"/>
</dbReference>
<dbReference type="Pfam" id="PF08646">
    <property type="entry name" value="Rep_fac-A_C"/>
    <property type="match status" value="1"/>
</dbReference>
<sequence>MDSRKSVTTEICAILCIDSSNFFYRACSLCERTLPEDHPASRCCIHCANRYATSASAGSKLLFRVLMSIATDEKVFNVICFDRVARALFGCSADEFWDFARLHPFATAAANRVLEGELFRMSLSTPKNGNAQHLRVTSVVPVRSEYRPVIEYVRQLKAVMKDS</sequence>
<dbReference type="InterPro" id="IPR012340">
    <property type="entry name" value="NA-bd_OB-fold"/>
</dbReference>
<protein>
    <recommendedName>
        <fullName evidence="1">Replication factor A C-terminal domain-containing protein</fullName>
    </recommendedName>
</protein>
<keyword evidence="3" id="KW-1185">Reference proteome</keyword>
<dbReference type="Gene3D" id="2.40.50.140">
    <property type="entry name" value="Nucleic acid-binding proteins"/>
    <property type="match status" value="1"/>
</dbReference>
<evidence type="ECO:0000259" key="1">
    <source>
        <dbReference type="Pfam" id="PF08646"/>
    </source>
</evidence>
<dbReference type="AlphaFoldDB" id="A0AAN7K7L6"/>
<name>A0AAN7K7L6_TRANT</name>
<evidence type="ECO:0000313" key="2">
    <source>
        <dbReference type="EMBL" id="KAK4763378.1"/>
    </source>
</evidence>
<dbReference type="InterPro" id="IPR013955">
    <property type="entry name" value="Rep_factor-A_C"/>
</dbReference>